<proteinExistence type="predicted"/>
<evidence type="ECO:0000313" key="2">
    <source>
        <dbReference type="EMBL" id="KAL5107912.1"/>
    </source>
</evidence>
<protein>
    <submittedName>
        <fullName evidence="2">Uncharacterized protein</fullName>
    </submittedName>
</protein>
<dbReference type="Proteomes" id="UP001651158">
    <property type="component" value="Unassembled WGS sequence"/>
</dbReference>
<comment type="caution">
    <text evidence="2">The sequence shown here is derived from an EMBL/GenBank/DDBJ whole genome shotgun (WGS) entry which is preliminary data.</text>
</comment>
<accession>A0ABR4QEE8</accession>
<evidence type="ECO:0000256" key="1">
    <source>
        <dbReference type="SAM" id="MobiDB-lite"/>
    </source>
</evidence>
<reference evidence="2 3" key="1">
    <citation type="journal article" date="2022" name="Front. Cell. Infect. Microbiol.">
        <title>The Genomes of Two Strains of Taenia crassiceps the Animal Model for the Study of Human Cysticercosis.</title>
        <authorList>
            <person name="Bobes R.J."/>
            <person name="Estrada K."/>
            <person name="Rios-Valencia D.G."/>
            <person name="Calderon-Gallegos A."/>
            <person name="de la Torre P."/>
            <person name="Carrero J.C."/>
            <person name="Sanchez-Flores A."/>
            <person name="Laclette J.P."/>
        </authorList>
    </citation>
    <scope>NUCLEOTIDE SEQUENCE [LARGE SCALE GENOMIC DNA]</scope>
    <source>
        <strain evidence="2">WFUcys</strain>
    </source>
</reference>
<name>A0ABR4QEE8_9CEST</name>
<organism evidence="2 3">
    <name type="scientific">Taenia crassiceps</name>
    <dbReference type="NCBI Taxonomy" id="6207"/>
    <lineage>
        <taxon>Eukaryota</taxon>
        <taxon>Metazoa</taxon>
        <taxon>Spiralia</taxon>
        <taxon>Lophotrochozoa</taxon>
        <taxon>Platyhelminthes</taxon>
        <taxon>Cestoda</taxon>
        <taxon>Eucestoda</taxon>
        <taxon>Cyclophyllidea</taxon>
        <taxon>Taeniidae</taxon>
        <taxon>Taenia</taxon>
    </lineage>
</organism>
<keyword evidence="3" id="KW-1185">Reference proteome</keyword>
<dbReference type="EMBL" id="JAKROA010000004">
    <property type="protein sequence ID" value="KAL5107912.1"/>
    <property type="molecule type" value="Genomic_DNA"/>
</dbReference>
<sequence length="111" mass="12073">MRFELRYSARLLGQAMVSFTILYISCVRFLAPIGPHANLGKSCKVCILHHPIPKSELSSNKRNAEPTVGKIAAPSTPSSPQTNIQHSPPRLLGSSVQGQNSLAGYYRSLVI</sequence>
<feature type="region of interest" description="Disordered" evidence="1">
    <location>
        <begin position="55"/>
        <end position="96"/>
    </location>
</feature>
<evidence type="ECO:0000313" key="3">
    <source>
        <dbReference type="Proteomes" id="UP001651158"/>
    </source>
</evidence>
<gene>
    <name evidence="2" type="ORF">TcWFU_006791</name>
</gene>
<feature type="compositionally biased region" description="Polar residues" evidence="1">
    <location>
        <begin position="75"/>
        <end position="86"/>
    </location>
</feature>